<dbReference type="EMBL" id="RAHC01000009">
    <property type="protein sequence ID" value="RUP76231.1"/>
    <property type="molecule type" value="Genomic_DNA"/>
</dbReference>
<protein>
    <recommendedName>
        <fullName evidence="4">Lipoprotein</fullName>
    </recommendedName>
</protein>
<sequence length="173" mass="20280">MKKILSLLGTITLIGTSTTSLVACNNIVEYTSDELAKLKAENKIKINNQEIRDNLEWIAPQEKPFNKVDDKWYFVVWRGNEKDNWRIVKFKSDNFKTIDKLNNFELQILPPKNKIICGLLISEKQDWGYKPIKIWIDDKNNSHFKSVYRWNLEENNLPDLVIGDKVNIKVKAE</sequence>
<proteinExistence type="predicted"/>
<evidence type="ECO:0000313" key="2">
    <source>
        <dbReference type="EMBL" id="RUP76231.1"/>
    </source>
</evidence>
<name>A0A3S0UAR2_9MOLU</name>
<dbReference type="NCBIfam" id="NF038029">
    <property type="entry name" value="LP_plasma"/>
    <property type="match status" value="1"/>
</dbReference>
<keyword evidence="1" id="KW-0732">Signal</keyword>
<evidence type="ECO:0000256" key="1">
    <source>
        <dbReference type="SAM" id="SignalP"/>
    </source>
</evidence>
<reference evidence="2 3" key="1">
    <citation type="journal article" date="2019" name="Genome Biol. Evol.">
        <title>Toxin and genome evolution in a Drosophila defensive symbiosis.</title>
        <authorList>
            <person name="Ballinger M.J."/>
            <person name="Gawryluk R.M."/>
            <person name="Perlman S.J."/>
        </authorList>
    </citation>
    <scope>NUCLEOTIDE SEQUENCE [LARGE SCALE GENOMIC DNA]</scope>
    <source>
        <strain evidence="3">sNeo</strain>
    </source>
</reference>
<gene>
    <name evidence="2" type="ORF">D6D54_06405</name>
</gene>
<accession>A0A3S0UAR2</accession>
<dbReference type="Proteomes" id="UP000274545">
    <property type="component" value="Unassembled WGS sequence"/>
</dbReference>
<organism evidence="2 3">
    <name type="scientific">Spiroplasma poulsonii</name>
    <dbReference type="NCBI Taxonomy" id="2138"/>
    <lineage>
        <taxon>Bacteria</taxon>
        <taxon>Bacillati</taxon>
        <taxon>Mycoplasmatota</taxon>
        <taxon>Mollicutes</taxon>
        <taxon>Entomoplasmatales</taxon>
        <taxon>Spiroplasmataceae</taxon>
        <taxon>Spiroplasma</taxon>
    </lineage>
</organism>
<evidence type="ECO:0008006" key="4">
    <source>
        <dbReference type="Google" id="ProtNLM"/>
    </source>
</evidence>
<dbReference type="AlphaFoldDB" id="A0A3S0UAR2"/>
<comment type="caution">
    <text evidence="2">The sequence shown here is derived from an EMBL/GenBank/DDBJ whole genome shotgun (WGS) entry which is preliminary data.</text>
</comment>
<feature type="chain" id="PRO_5018704351" description="Lipoprotein" evidence="1">
    <location>
        <begin position="23"/>
        <end position="173"/>
    </location>
</feature>
<feature type="signal peptide" evidence="1">
    <location>
        <begin position="1"/>
        <end position="22"/>
    </location>
</feature>
<dbReference type="NCBIfam" id="NF045726">
    <property type="entry name" value="XXplasma_LP"/>
    <property type="match status" value="1"/>
</dbReference>
<dbReference type="RefSeq" id="WP_127093144.1">
    <property type="nucleotide sequence ID" value="NZ_RAHC01000009.1"/>
</dbReference>
<evidence type="ECO:0000313" key="3">
    <source>
        <dbReference type="Proteomes" id="UP000274545"/>
    </source>
</evidence>
<dbReference type="InterPro" id="IPR054816">
    <property type="entry name" value="Lipoprotein_mollicutes-type_CS"/>
</dbReference>
<dbReference type="PROSITE" id="PS51257">
    <property type="entry name" value="PROKAR_LIPOPROTEIN"/>
    <property type="match status" value="1"/>
</dbReference>